<dbReference type="OrthoDB" id="9801156at2"/>
<dbReference type="InterPro" id="IPR001670">
    <property type="entry name" value="ADH_Fe/GldA"/>
</dbReference>
<dbReference type="AlphaFoldDB" id="A0A1I6VBR4"/>
<feature type="domain" description="Fe-containing alcohol dehydrogenase-like C-terminal" evidence="4">
    <location>
        <begin position="178"/>
        <end position="373"/>
    </location>
</feature>
<dbReference type="Gene3D" id="3.40.50.1970">
    <property type="match status" value="1"/>
</dbReference>
<sequence length="375" mass="41716">MNQRLIEEISVKDIKRITNELGAKKVFLVTDPVAYTLSGAEDFFQPVLEDVEVTIFSDFEVNPKIEDVKKGVAIFKEGNYDLIIAIGGGSVIDMGKCINAFQANNPEDLLDFVSQNKIKEKGVPLLAIPTTSGSGSEATHFAVVYIDEVKYSLAHEYILPDIVGLNYRLTSTQPKYLTACTSLDALSQAIESYWSVGATEASKEYARKALSYLLPNIKKNVNSPTKDTRHKVSLGAYYAGKAINISKTTASHAVSYAFTTYYSIPHGHAVFLTLPEFFEYNYNVSEIDANNPKGIEYIKNSLEDLCQFLGVHSVTEGKNYLKQLAREMGIELSLEKLNIKDCENVIADNVNTERLGNNPRNISKEQLLQLLRSKE</sequence>
<feature type="domain" description="Alcohol dehydrogenase iron-type/glycerol dehydrogenase GldA" evidence="3">
    <location>
        <begin position="8"/>
        <end position="163"/>
    </location>
</feature>
<dbReference type="Gene3D" id="1.20.1090.10">
    <property type="entry name" value="Dehydroquinate synthase-like - alpha domain"/>
    <property type="match status" value="1"/>
</dbReference>
<dbReference type="InterPro" id="IPR056798">
    <property type="entry name" value="ADH_Fe_C"/>
</dbReference>
<dbReference type="SUPFAM" id="SSF56796">
    <property type="entry name" value="Dehydroquinate synthase-like"/>
    <property type="match status" value="1"/>
</dbReference>
<dbReference type="RefSeq" id="WP_074979843.1">
    <property type="nucleotide sequence ID" value="NZ_FPAG01000009.1"/>
</dbReference>
<dbReference type="PANTHER" id="PTHR11496">
    <property type="entry name" value="ALCOHOL DEHYDROGENASE"/>
    <property type="match status" value="1"/>
</dbReference>
<dbReference type="PANTHER" id="PTHR11496:SF102">
    <property type="entry name" value="ALCOHOL DEHYDROGENASE 4"/>
    <property type="match status" value="1"/>
</dbReference>
<dbReference type="Pfam" id="PF25137">
    <property type="entry name" value="ADH_Fe_C"/>
    <property type="match status" value="1"/>
</dbReference>
<evidence type="ECO:0000313" key="6">
    <source>
        <dbReference type="Proteomes" id="UP000183209"/>
    </source>
</evidence>
<dbReference type="GO" id="GO:0017000">
    <property type="term" value="P:antibiotic biosynthetic process"/>
    <property type="evidence" value="ECO:0007669"/>
    <property type="project" value="InterPro"/>
</dbReference>
<evidence type="ECO:0000313" key="5">
    <source>
        <dbReference type="EMBL" id="SFT11119.1"/>
    </source>
</evidence>
<organism evidence="5 6">
    <name type="scientific">Zhouia amylolytica</name>
    <dbReference type="NCBI Taxonomy" id="376730"/>
    <lineage>
        <taxon>Bacteria</taxon>
        <taxon>Pseudomonadati</taxon>
        <taxon>Bacteroidota</taxon>
        <taxon>Flavobacteriia</taxon>
        <taxon>Flavobacteriales</taxon>
        <taxon>Flavobacteriaceae</taxon>
        <taxon>Zhouia</taxon>
    </lineage>
</organism>
<dbReference type="InterPro" id="IPR035873">
    <property type="entry name" value="PhpC"/>
</dbReference>
<reference evidence="5 6" key="1">
    <citation type="submission" date="2016-10" db="EMBL/GenBank/DDBJ databases">
        <authorList>
            <person name="de Groot N.N."/>
        </authorList>
    </citation>
    <scope>NUCLEOTIDE SEQUENCE [LARGE SCALE GENOMIC DNA]</scope>
    <source>
        <strain evidence="5 6">CGMCC 1.6114</strain>
    </source>
</reference>
<dbReference type="GO" id="GO:0046872">
    <property type="term" value="F:metal ion binding"/>
    <property type="evidence" value="ECO:0007669"/>
    <property type="project" value="InterPro"/>
</dbReference>
<dbReference type="Pfam" id="PF00465">
    <property type="entry name" value="Fe-ADH"/>
    <property type="match status" value="1"/>
</dbReference>
<dbReference type="FunFam" id="3.40.50.1970:FF:000003">
    <property type="entry name" value="Alcohol dehydrogenase, iron-containing"/>
    <property type="match status" value="1"/>
</dbReference>
<dbReference type="CDD" id="cd08182">
    <property type="entry name" value="HEPD"/>
    <property type="match status" value="1"/>
</dbReference>
<proteinExistence type="inferred from homology"/>
<dbReference type="GO" id="GO:0004022">
    <property type="term" value="F:alcohol dehydrogenase (NAD+) activity"/>
    <property type="evidence" value="ECO:0007669"/>
    <property type="project" value="TreeGrafter"/>
</dbReference>
<dbReference type="Proteomes" id="UP000183209">
    <property type="component" value="Unassembled WGS sequence"/>
</dbReference>
<evidence type="ECO:0000259" key="4">
    <source>
        <dbReference type="Pfam" id="PF25137"/>
    </source>
</evidence>
<comment type="similarity">
    <text evidence="1">Belongs to the iron-containing alcohol dehydrogenase family.</text>
</comment>
<protein>
    <submittedName>
        <fullName evidence="5">Alcohol dehydrogenase, class IV</fullName>
    </submittedName>
</protein>
<dbReference type="InterPro" id="IPR039697">
    <property type="entry name" value="Alcohol_dehydrogenase_Fe"/>
</dbReference>
<keyword evidence="2" id="KW-0560">Oxidoreductase</keyword>
<evidence type="ECO:0000256" key="2">
    <source>
        <dbReference type="ARBA" id="ARBA00023002"/>
    </source>
</evidence>
<dbReference type="EMBL" id="FPAG01000009">
    <property type="protein sequence ID" value="SFT11119.1"/>
    <property type="molecule type" value="Genomic_DNA"/>
</dbReference>
<gene>
    <name evidence="5" type="ORF">SAMN04487906_2964</name>
</gene>
<evidence type="ECO:0000259" key="3">
    <source>
        <dbReference type="Pfam" id="PF00465"/>
    </source>
</evidence>
<accession>A0A1I6VBR4</accession>
<name>A0A1I6VBR4_9FLAO</name>
<evidence type="ECO:0000256" key="1">
    <source>
        <dbReference type="ARBA" id="ARBA00007358"/>
    </source>
</evidence>